<name>A0A4P6EVW7_9BACL</name>
<dbReference type="AlphaFoldDB" id="A0A4P6EVW7"/>
<organism evidence="2 3">
    <name type="scientific">Paenibacillus protaetiae</name>
    <dbReference type="NCBI Taxonomy" id="2509456"/>
    <lineage>
        <taxon>Bacteria</taxon>
        <taxon>Bacillati</taxon>
        <taxon>Bacillota</taxon>
        <taxon>Bacilli</taxon>
        <taxon>Bacillales</taxon>
        <taxon>Paenibacillaceae</taxon>
        <taxon>Paenibacillus</taxon>
    </lineage>
</organism>
<sequence>MEQIPEVNLMSNPAGPNSPVLYEADPSHAANMKQIRDRLNSICGSCLHRQVSIKTIDGHQYEGTVVHVDRGYLYLQCAVRDPRAFFAPSSAILPLVLYELLVITLML</sequence>
<dbReference type="KEGG" id="pprt:ET464_12855"/>
<feature type="transmembrane region" description="Helical" evidence="1">
    <location>
        <begin position="84"/>
        <end position="106"/>
    </location>
</feature>
<reference evidence="2 3" key="1">
    <citation type="submission" date="2019-01" db="EMBL/GenBank/DDBJ databases">
        <title>Genome sequencing of strain FW100M-2.</title>
        <authorList>
            <person name="Heo J."/>
            <person name="Kim S.-J."/>
            <person name="Kim J.-S."/>
            <person name="Hong S.-B."/>
            <person name="Kwon S.-W."/>
        </authorList>
    </citation>
    <scope>NUCLEOTIDE SEQUENCE [LARGE SCALE GENOMIC DNA]</scope>
    <source>
        <strain evidence="2 3">FW100M-2</strain>
    </source>
</reference>
<evidence type="ECO:0000313" key="3">
    <source>
        <dbReference type="Proteomes" id="UP000293568"/>
    </source>
</evidence>
<evidence type="ECO:0000313" key="2">
    <source>
        <dbReference type="EMBL" id="QAY67154.1"/>
    </source>
</evidence>
<keyword evidence="1" id="KW-1133">Transmembrane helix</keyword>
<protein>
    <submittedName>
        <fullName evidence="2">Uncharacterized protein</fullName>
    </submittedName>
</protein>
<gene>
    <name evidence="2" type="ORF">ET464_12855</name>
</gene>
<dbReference type="EMBL" id="CP035492">
    <property type="protein sequence ID" value="QAY67154.1"/>
    <property type="molecule type" value="Genomic_DNA"/>
</dbReference>
<proteinExistence type="predicted"/>
<dbReference type="Proteomes" id="UP000293568">
    <property type="component" value="Chromosome"/>
</dbReference>
<keyword evidence="3" id="KW-1185">Reference proteome</keyword>
<keyword evidence="1" id="KW-0812">Transmembrane</keyword>
<dbReference type="OrthoDB" id="2666278at2"/>
<keyword evidence="1" id="KW-0472">Membrane</keyword>
<evidence type="ECO:0000256" key="1">
    <source>
        <dbReference type="SAM" id="Phobius"/>
    </source>
</evidence>
<accession>A0A4P6EVW7</accession>